<accession>A0A0E4GBB7</accession>
<name>A0A0E4GBB7_9FIRM</name>
<sequence length="88" mass="9947">MTNRSRTYPGWQLLLLLLALGGIIGGWIGDAIIKLWPGLSILGRVQSVGLPTFTMDLHVFTLSFGFMLNINFFTILGFILAWLFYKRL</sequence>
<evidence type="ECO:0000313" key="3">
    <source>
        <dbReference type="Proteomes" id="UP000045545"/>
    </source>
</evidence>
<keyword evidence="1" id="KW-0472">Membrane</keyword>
<keyword evidence="1" id="KW-0812">Transmembrane</keyword>
<dbReference type="EMBL" id="CGIH01000031">
    <property type="protein sequence ID" value="CFX80959.1"/>
    <property type="molecule type" value="Genomic_DNA"/>
</dbReference>
<feature type="transmembrane region" description="Helical" evidence="1">
    <location>
        <begin position="57"/>
        <end position="85"/>
    </location>
</feature>
<dbReference type="Pfam" id="PF14209">
    <property type="entry name" value="DUF4321"/>
    <property type="match status" value="1"/>
</dbReference>
<gene>
    <name evidence="2" type="ORF">1920</name>
</gene>
<dbReference type="InterPro" id="IPR025470">
    <property type="entry name" value="DUF4321"/>
</dbReference>
<feature type="transmembrane region" description="Helical" evidence="1">
    <location>
        <begin position="12"/>
        <end position="37"/>
    </location>
</feature>
<dbReference type="Proteomes" id="UP000045545">
    <property type="component" value="Unassembled WGS sequence"/>
</dbReference>
<reference evidence="2 3" key="1">
    <citation type="submission" date="2015-03" db="EMBL/GenBank/DDBJ databases">
        <authorList>
            <person name="Murphy D."/>
        </authorList>
    </citation>
    <scope>NUCLEOTIDE SEQUENCE [LARGE SCALE GENOMIC DNA]</scope>
    <source>
        <strain evidence="2 3">OL-4</strain>
    </source>
</reference>
<organism evidence="2 3">
    <name type="scientific">Syntrophomonas zehnderi OL-4</name>
    <dbReference type="NCBI Taxonomy" id="690567"/>
    <lineage>
        <taxon>Bacteria</taxon>
        <taxon>Bacillati</taxon>
        <taxon>Bacillota</taxon>
        <taxon>Clostridia</taxon>
        <taxon>Eubacteriales</taxon>
        <taxon>Syntrophomonadaceae</taxon>
        <taxon>Syntrophomonas</taxon>
    </lineage>
</organism>
<dbReference type="AlphaFoldDB" id="A0A0E4GBB7"/>
<protein>
    <recommendedName>
        <fullName evidence="4">DUF4321 domain-containing protein</fullName>
    </recommendedName>
</protein>
<dbReference type="RefSeq" id="WP_242847524.1">
    <property type="nucleotide sequence ID" value="NZ_CGIH01000031.1"/>
</dbReference>
<evidence type="ECO:0000256" key="1">
    <source>
        <dbReference type="SAM" id="Phobius"/>
    </source>
</evidence>
<proteinExistence type="predicted"/>
<evidence type="ECO:0000313" key="2">
    <source>
        <dbReference type="EMBL" id="CFX80959.1"/>
    </source>
</evidence>
<dbReference type="STRING" id="690567.1920"/>
<evidence type="ECO:0008006" key="4">
    <source>
        <dbReference type="Google" id="ProtNLM"/>
    </source>
</evidence>
<keyword evidence="1" id="KW-1133">Transmembrane helix</keyword>
<keyword evidence="3" id="KW-1185">Reference proteome</keyword>